<feature type="binding site" evidence="8">
    <location>
        <position position="19"/>
    </location>
    <ligand>
        <name>GTP</name>
        <dbReference type="ChEBI" id="CHEBI:37565"/>
    </ligand>
</feature>
<reference evidence="10 11" key="1">
    <citation type="submission" date="2019-11" db="EMBL/GenBank/DDBJ databases">
        <title>Genome sequences of 17 halophilic strains isolated from different environments.</title>
        <authorList>
            <person name="Furrow R.E."/>
        </authorList>
    </citation>
    <scope>NUCLEOTIDE SEQUENCE [LARGE SCALE GENOMIC DNA]</scope>
    <source>
        <strain evidence="10 11">22514_16_FS</strain>
    </source>
</reference>
<dbReference type="GO" id="GO:0005525">
    <property type="term" value="F:GTP binding"/>
    <property type="evidence" value="ECO:0007669"/>
    <property type="project" value="UniProtKB-UniRule"/>
</dbReference>
<comment type="caution">
    <text evidence="8">Lacks conserved residue(s) required for the propagation of feature annotation.</text>
</comment>
<dbReference type="Gene3D" id="3.90.550.10">
    <property type="entry name" value="Spore Coat Polysaccharide Biosynthesis Protein SpsA, Chain A"/>
    <property type="match status" value="1"/>
</dbReference>
<evidence type="ECO:0000256" key="7">
    <source>
        <dbReference type="ARBA" id="ARBA00023150"/>
    </source>
</evidence>
<evidence type="ECO:0000256" key="6">
    <source>
        <dbReference type="ARBA" id="ARBA00023134"/>
    </source>
</evidence>
<keyword evidence="3 8" id="KW-0479">Metal-binding</keyword>
<dbReference type="InterPro" id="IPR025877">
    <property type="entry name" value="MobA-like_NTP_Trfase"/>
</dbReference>
<dbReference type="AlphaFoldDB" id="A0A6I5A357"/>
<dbReference type="GO" id="GO:0061603">
    <property type="term" value="F:molybdenum cofactor guanylyltransferase activity"/>
    <property type="evidence" value="ECO:0007669"/>
    <property type="project" value="UniProtKB-EC"/>
</dbReference>
<dbReference type="Pfam" id="PF12804">
    <property type="entry name" value="NTP_transf_3"/>
    <property type="match status" value="1"/>
</dbReference>
<comment type="catalytic activity">
    <reaction evidence="8">
        <text>Mo-molybdopterin + GTP + H(+) = Mo-molybdopterin guanine dinucleotide + diphosphate</text>
        <dbReference type="Rhea" id="RHEA:34243"/>
        <dbReference type="ChEBI" id="CHEBI:15378"/>
        <dbReference type="ChEBI" id="CHEBI:33019"/>
        <dbReference type="ChEBI" id="CHEBI:37565"/>
        <dbReference type="ChEBI" id="CHEBI:71302"/>
        <dbReference type="ChEBI" id="CHEBI:71310"/>
        <dbReference type="EC" id="2.7.7.77"/>
    </reaction>
</comment>
<keyword evidence="2 8" id="KW-0808">Transferase</keyword>
<evidence type="ECO:0000313" key="10">
    <source>
        <dbReference type="EMBL" id="MYL32819.1"/>
    </source>
</evidence>
<dbReference type="HAMAP" id="MF_00316">
    <property type="entry name" value="MobA"/>
    <property type="match status" value="1"/>
</dbReference>
<comment type="cofactor">
    <cofactor evidence="8">
        <name>Mg(2+)</name>
        <dbReference type="ChEBI" id="CHEBI:18420"/>
    </cofactor>
</comment>
<comment type="function">
    <text evidence="8">Transfers a GMP moiety from GTP to Mo-molybdopterin (Mo-MPT) cofactor (Moco or molybdenum cofactor) to form Mo-molybdopterin guanine dinucleotide (Mo-MGD) cofactor.</text>
</comment>
<comment type="similarity">
    <text evidence="8">Belongs to the MobA family.</text>
</comment>
<sequence length="192" mass="22136">MVRAIVLAGGESRRMGQNKALLSLYGKPMITHVVEEIERFTSSIVISTNEPNLFSFLSYLKVEDHYKGLGPLAALESAMAQSEEEWFLVAACDMPFINHKIYNEVFQNRGLYKAVVPVYDGRIQPMSALYHKDLYPLIVQLLEANNLRMVDLLNLTSTNYFSSFSNNINKDEMEKHFINLNYPDQYKKWQTK</sequence>
<dbReference type="PANTHER" id="PTHR19136">
    <property type="entry name" value="MOLYBDENUM COFACTOR GUANYLYLTRANSFERASE"/>
    <property type="match status" value="1"/>
</dbReference>
<keyword evidence="4 8" id="KW-0547">Nucleotide-binding</keyword>
<keyword evidence="6 8" id="KW-0342">GTP-binding</keyword>
<comment type="domain">
    <text evidence="8">The N-terminal domain determines nucleotide recognition and specific binding, while the C-terminal domain determines the specific binding to the target protein.</text>
</comment>
<feature type="binding site" evidence="8">
    <location>
        <begin position="7"/>
        <end position="9"/>
    </location>
    <ligand>
        <name>GTP</name>
        <dbReference type="ChEBI" id="CHEBI:37565"/>
    </ligand>
</feature>
<dbReference type="RefSeq" id="WP_160846565.1">
    <property type="nucleotide sequence ID" value="NZ_WMEQ01000002.1"/>
</dbReference>
<feature type="binding site" evidence="8">
    <location>
        <position position="93"/>
    </location>
    <ligand>
        <name>GTP</name>
        <dbReference type="ChEBI" id="CHEBI:37565"/>
    </ligand>
</feature>
<evidence type="ECO:0000256" key="5">
    <source>
        <dbReference type="ARBA" id="ARBA00022842"/>
    </source>
</evidence>
<dbReference type="Proteomes" id="UP000468638">
    <property type="component" value="Unassembled WGS sequence"/>
</dbReference>
<keyword evidence="7 8" id="KW-0501">Molybdenum cofactor biosynthesis</keyword>
<feature type="binding site" evidence="8">
    <location>
        <position position="64"/>
    </location>
    <ligand>
        <name>GTP</name>
        <dbReference type="ChEBI" id="CHEBI:37565"/>
    </ligand>
</feature>
<accession>A0A6I5A357</accession>
<feature type="binding site" evidence="8">
    <location>
        <position position="93"/>
    </location>
    <ligand>
        <name>Mg(2+)</name>
        <dbReference type="ChEBI" id="CHEBI:18420"/>
    </ligand>
</feature>
<evidence type="ECO:0000259" key="9">
    <source>
        <dbReference type="Pfam" id="PF12804"/>
    </source>
</evidence>
<comment type="caution">
    <text evidence="10">The sequence shown here is derived from an EMBL/GenBank/DDBJ whole genome shotgun (WGS) entry which is preliminary data.</text>
</comment>
<comment type="subcellular location">
    <subcellularLocation>
        <location evidence="8">Cytoplasm</location>
    </subcellularLocation>
</comment>
<evidence type="ECO:0000256" key="2">
    <source>
        <dbReference type="ARBA" id="ARBA00022679"/>
    </source>
</evidence>
<dbReference type="SUPFAM" id="SSF53448">
    <property type="entry name" value="Nucleotide-diphospho-sugar transferases"/>
    <property type="match status" value="1"/>
</dbReference>
<dbReference type="InterPro" id="IPR029044">
    <property type="entry name" value="Nucleotide-diphossugar_trans"/>
</dbReference>
<dbReference type="EMBL" id="WMEQ01000002">
    <property type="protein sequence ID" value="MYL32819.1"/>
    <property type="molecule type" value="Genomic_DNA"/>
</dbReference>
<evidence type="ECO:0000256" key="4">
    <source>
        <dbReference type="ARBA" id="ARBA00022741"/>
    </source>
</evidence>
<evidence type="ECO:0000256" key="3">
    <source>
        <dbReference type="ARBA" id="ARBA00022723"/>
    </source>
</evidence>
<organism evidence="10 11">
    <name type="scientific">Pontibacillus yanchengensis</name>
    <dbReference type="NCBI Taxonomy" id="462910"/>
    <lineage>
        <taxon>Bacteria</taxon>
        <taxon>Bacillati</taxon>
        <taxon>Bacillota</taxon>
        <taxon>Bacilli</taxon>
        <taxon>Bacillales</taxon>
        <taxon>Bacillaceae</taxon>
        <taxon>Pontibacillus</taxon>
    </lineage>
</organism>
<protein>
    <recommendedName>
        <fullName evidence="8">Probable molybdenum cofactor guanylyltransferase</fullName>
        <shortName evidence="8">MoCo guanylyltransferase</shortName>
        <ecNumber evidence="8">2.7.7.77</ecNumber>
    </recommendedName>
    <alternativeName>
        <fullName evidence="8">GTP:molybdopterin guanylyltransferase</fullName>
    </alternativeName>
    <alternativeName>
        <fullName evidence="8">Mo-MPT guanylyltransferase</fullName>
    </alternativeName>
    <alternativeName>
        <fullName evidence="8">Molybdopterin guanylyltransferase</fullName>
    </alternativeName>
    <alternativeName>
        <fullName evidence="8">Molybdopterin-guanine dinucleotide synthase</fullName>
        <shortName evidence="8">MGD synthase</shortName>
    </alternativeName>
</protein>
<dbReference type="GO" id="GO:0046872">
    <property type="term" value="F:metal ion binding"/>
    <property type="evidence" value="ECO:0007669"/>
    <property type="project" value="UniProtKB-KW"/>
</dbReference>
<dbReference type="OrthoDB" id="9788394at2"/>
<evidence type="ECO:0000256" key="8">
    <source>
        <dbReference type="HAMAP-Rule" id="MF_00316"/>
    </source>
</evidence>
<dbReference type="GO" id="GO:0005737">
    <property type="term" value="C:cytoplasm"/>
    <property type="evidence" value="ECO:0007669"/>
    <property type="project" value="UniProtKB-SubCell"/>
</dbReference>
<keyword evidence="1 8" id="KW-0963">Cytoplasm</keyword>
<proteinExistence type="inferred from homology"/>
<dbReference type="InterPro" id="IPR013482">
    <property type="entry name" value="Molybde_CF_guanTrfase"/>
</dbReference>
<dbReference type="GO" id="GO:0006777">
    <property type="term" value="P:Mo-molybdopterin cofactor biosynthetic process"/>
    <property type="evidence" value="ECO:0007669"/>
    <property type="project" value="UniProtKB-KW"/>
</dbReference>
<evidence type="ECO:0000256" key="1">
    <source>
        <dbReference type="ARBA" id="ARBA00022490"/>
    </source>
</evidence>
<evidence type="ECO:0000313" key="11">
    <source>
        <dbReference type="Proteomes" id="UP000468638"/>
    </source>
</evidence>
<dbReference type="CDD" id="cd02503">
    <property type="entry name" value="MobA"/>
    <property type="match status" value="1"/>
</dbReference>
<feature type="domain" description="MobA-like NTP transferase" evidence="9">
    <location>
        <begin position="4"/>
        <end position="150"/>
    </location>
</feature>
<dbReference type="PANTHER" id="PTHR19136:SF81">
    <property type="entry name" value="MOLYBDENUM COFACTOR GUANYLYLTRANSFERASE"/>
    <property type="match status" value="1"/>
</dbReference>
<keyword evidence="5 8" id="KW-0460">Magnesium</keyword>
<name>A0A6I5A357_9BACI</name>
<dbReference type="EC" id="2.7.7.77" evidence="8"/>
<gene>
    <name evidence="8" type="primary">mobA</name>
    <name evidence="10" type="ORF">GLW05_04330</name>
</gene>